<dbReference type="SUPFAM" id="SSF74653">
    <property type="entry name" value="TolA/TonB C-terminal domain"/>
    <property type="match status" value="1"/>
</dbReference>
<sequence length="310" mass="35116">MGTLRILIGTLVLFISFSLSAQSNWNWGKDEAQAKKEWKSFNQALVNKDWAGSKPHLEWLLFYAPKLNEELYDKGQLVYRLLSLKAPSEEKKEEYKQKVNELSILKSDYFGQDQHFFVVNENVTASNESEKEEESFSVNESEEQEENDEQSETTPVEVKEETTVTAENNSAEDKEETTAQSENDSEEDIEVAIGTVDLSIQLEDDNSVHITAEEKAQFDGGPEAFGKFLRKNLSYPKEAVKTKTQGKVYVSFIVEKDGSLSELNVLKGLGHGCDAETIRVMSKSPNWIPARNKGITVRQQVTIPIVFRME</sequence>
<evidence type="ECO:0000256" key="1">
    <source>
        <dbReference type="ARBA" id="ARBA00004383"/>
    </source>
</evidence>
<comment type="caution">
    <text evidence="13">The sequence shown here is derived from an EMBL/GenBank/DDBJ whole genome shotgun (WGS) entry which is preliminary data.</text>
</comment>
<evidence type="ECO:0000259" key="12">
    <source>
        <dbReference type="PROSITE" id="PS52015"/>
    </source>
</evidence>
<evidence type="ECO:0000256" key="7">
    <source>
        <dbReference type="ARBA" id="ARBA00022927"/>
    </source>
</evidence>
<comment type="subcellular location">
    <subcellularLocation>
        <location evidence="1">Cell inner membrane</location>
        <topology evidence="1">Single-pass membrane protein</topology>
        <orientation evidence="1">Periplasmic side</orientation>
    </subcellularLocation>
</comment>
<protein>
    <submittedName>
        <fullName evidence="13">Energy transducer TonB</fullName>
    </submittedName>
</protein>
<feature type="chain" id="PRO_5046663972" evidence="11">
    <location>
        <begin position="22"/>
        <end position="310"/>
    </location>
</feature>
<dbReference type="Proteomes" id="UP001209885">
    <property type="component" value="Unassembled WGS sequence"/>
</dbReference>
<organism evidence="13 14">
    <name type="scientific">Mangrovivirga halotolerans</name>
    <dbReference type="NCBI Taxonomy" id="2993936"/>
    <lineage>
        <taxon>Bacteria</taxon>
        <taxon>Pseudomonadati</taxon>
        <taxon>Bacteroidota</taxon>
        <taxon>Cytophagia</taxon>
        <taxon>Cytophagales</taxon>
        <taxon>Mangrovivirgaceae</taxon>
        <taxon>Mangrovivirga</taxon>
    </lineage>
</organism>
<gene>
    <name evidence="13" type="ORF">OO013_00435</name>
</gene>
<accession>A0ABT3RL75</accession>
<dbReference type="InterPro" id="IPR037682">
    <property type="entry name" value="TonB_C"/>
</dbReference>
<keyword evidence="5" id="KW-0997">Cell inner membrane</keyword>
<evidence type="ECO:0000256" key="3">
    <source>
        <dbReference type="ARBA" id="ARBA00022448"/>
    </source>
</evidence>
<dbReference type="EMBL" id="JAPFQN010000001">
    <property type="protein sequence ID" value="MCX2742305.1"/>
    <property type="molecule type" value="Genomic_DNA"/>
</dbReference>
<keyword evidence="8" id="KW-1133">Transmembrane helix</keyword>
<keyword evidence="4" id="KW-1003">Cell membrane</keyword>
<reference evidence="13 14" key="1">
    <citation type="submission" date="2022-11" db="EMBL/GenBank/DDBJ databases">
        <title>The characterization of three novel Bacteroidetes species and genomic analysis of their roles in tidal elemental geochemical cycles.</title>
        <authorList>
            <person name="Ma K."/>
        </authorList>
    </citation>
    <scope>NUCLEOTIDE SEQUENCE [LARGE SCALE GENOMIC DNA]</scope>
    <source>
        <strain evidence="13 14">M17</strain>
    </source>
</reference>
<dbReference type="PANTHER" id="PTHR33446:SF2">
    <property type="entry name" value="PROTEIN TONB"/>
    <property type="match status" value="1"/>
</dbReference>
<dbReference type="PANTHER" id="PTHR33446">
    <property type="entry name" value="PROTEIN TONB-RELATED"/>
    <property type="match status" value="1"/>
</dbReference>
<dbReference type="NCBIfam" id="TIGR01352">
    <property type="entry name" value="tonB_Cterm"/>
    <property type="match status" value="1"/>
</dbReference>
<evidence type="ECO:0000256" key="6">
    <source>
        <dbReference type="ARBA" id="ARBA00022692"/>
    </source>
</evidence>
<comment type="similarity">
    <text evidence="2">Belongs to the TonB family.</text>
</comment>
<dbReference type="PROSITE" id="PS52015">
    <property type="entry name" value="TONB_CTD"/>
    <property type="match status" value="1"/>
</dbReference>
<evidence type="ECO:0000313" key="14">
    <source>
        <dbReference type="Proteomes" id="UP001209885"/>
    </source>
</evidence>
<proteinExistence type="inferred from homology"/>
<keyword evidence="7" id="KW-0653">Protein transport</keyword>
<evidence type="ECO:0000256" key="11">
    <source>
        <dbReference type="SAM" id="SignalP"/>
    </source>
</evidence>
<feature type="region of interest" description="Disordered" evidence="10">
    <location>
        <begin position="124"/>
        <end position="188"/>
    </location>
</feature>
<evidence type="ECO:0000256" key="4">
    <source>
        <dbReference type="ARBA" id="ARBA00022475"/>
    </source>
</evidence>
<dbReference type="RefSeq" id="WP_266054542.1">
    <property type="nucleotide sequence ID" value="NZ_JAPFQN010000001.1"/>
</dbReference>
<keyword evidence="14" id="KW-1185">Reference proteome</keyword>
<keyword evidence="11" id="KW-0732">Signal</keyword>
<dbReference type="Gene3D" id="3.30.1150.10">
    <property type="match status" value="1"/>
</dbReference>
<dbReference type="Pfam" id="PF03544">
    <property type="entry name" value="TonB_C"/>
    <property type="match status" value="1"/>
</dbReference>
<evidence type="ECO:0000256" key="5">
    <source>
        <dbReference type="ARBA" id="ARBA00022519"/>
    </source>
</evidence>
<feature type="signal peptide" evidence="11">
    <location>
        <begin position="1"/>
        <end position="21"/>
    </location>
</feature>
<dbReference type="InterPro" id="IPR051045">
    <property type="entry name" value="TonB-dependent_transducer"/>
</dbReference>
<evidence type="ECO:0000313" key="13">
    <source>
        <dbReference type="EMBL" id="MCX2742305.1"/>
    </source>
</evidence>
<feature type="compositionally biased region" description="Acidic residues" evidence="10">
    <location>
        <begin position="130"/>
        <end position="151"/>
    </location>
</feature>
<evidence type="ECO:0000256" key="2">
    <source>
        <dbReference type="ARBA" id="ARBA00006555"/>
    </source>
</evidence>
<evidence type="ECO:0000256" key="8">
    <source>
        <dbReference type="ARBA" id="ARBA00022989"/>
    </source>
</evidence>
<keyword evidence="9" id="KW-0472">Membrane</keyword>
<evidence type="ECO:0000256" key="9">
    <source>
        <dbReference type="ARBA" id="ARBA00023136"/>
    </source>
</evidence>
<keyword evidence="6" id="KW-0812">Transmembrane</keyword>
<evidence type="ECO:0000256" key="10">
    <source>
        <dbReference type="SAM" id="MobiDB-lite"/>
    </source>
</evidence>
<keyword evidence="3" id="KW-0813">Transport</keyword>
<name>A0ABT3RL75_9BACT</name>
<feature type="domain" description="TonB C-terminal" evidence="12">
    <location>
        <begin position="220"/>
        <end position="310"/>
    </location>
</feature>
<dbReference type="InterPro" id="IPR006260">
    <property type="entry name" value="TonB/TolA_C"/>
</dbReference>